<sequence length="160" mass="18136">MNLVVKRIKQGKNSTLSEIYIDEELFGYGLEDRVRGARVEQSKSIPAGTYTIALYTYGAMHSRYKRRFGYKHSGILRIMGIADNPYAYIHAGKHFCMTAGGLLVGLGHKKDGEGDMLLLKHKIAYEMLYNRVVKALDKDEVTVTFLDDVKVKKKDKTSKQ</sequence>
<dbReference type="RefSeq" id="WP_079645909.1">
    <property type="nucleotide sequence ID" value="NZ_FUZF01000031.1"/>
</dbReference>
<gene>
    <name evidence="2" type="ORF">SAMN05660841_04288</name>
</gene>
<dbReference type="InterPro" id="IPR043732">
    <property type="entry name" value="DUF5675"/>
</dbReference>
<dbReference type="Pfam" id="PF18925">
    <property type="entry name" value="DUF5675"/>
    <property type="match status" value="1"/>
</dbReference>
<proteinExistence type="predicted"/>
<dbReference type="EMBL" id="FUZF01000031">
    <property type="protein sequence ID" value="SKC10875.1"/>
    <property type="molecule type" value="Genomic_DNA"/>
</dbReference>
<evidence type="ECO:0000313" key="3">
    <source>
        <dbReference type="Proteomes" id="UP000190150"/>
    </source>
</evidence>
<dbReference type="STRING" id="1513896.SAMN05660841_04288"/>
<evidence type="ECO:0000313" key="2">
    <source>
        <dbReference type="EMBL" id="SKC10875.1"/>
    </source>
</evidence>
<name>A0A1T5GR20_9SPHI</name>
<dbReference type="OrthoDB" id="1036575at2"/>
<reference evidence="3" key="1">
    <citation type="submission" date="2017-02" db="EMBL/GenBank/DDBJ databases">
        <authorList>
            <person name="Varghese N."/>
            <person name="Submissions S."/>
        </authorList>
    </citation>
    <scope>NUCLEOTIDE SEQUENCE [LARGE SCALE GENOMIC DNA]</scope>
    <source>
        <strain evidence="3">DSM 24091</strain>
    </source>
</reference>
<evidence type="ECO:0000259" key="1">
    <source>
        <dbReference type="Pfam" id="PF18925"/>
    </source>
</evidence>
<feature type="domain" description="DUF5675" evidence="1">
    <location>
        <begin position="5"/>
        <end position="131"/>
    </location>
</feature>
<organism evidence="2 3">
    <name type="scientific">Sphingobacterium nematocida</name>
    <dbReference type="NCBI Taxonomy" id="1513896"/>
    <lineage>
        <taxon>Bacteria</taxon>
        <taxon>Pseudomonadati</taxon>
        <taxon>Bacteroidota</taxon>
        <taxon>Sphingobacteriia</taxon>
        <taxon>Sphingobacteriales</taxon>
        <taxon>Sphingobacteriaceae</taxon>
        <taxon>Sphingobacterium</taxon>
    </lineage>
</organism>
<keyword evidence="3" id="KW-1185">Reference proteome</keyword>
<dbReference type="Proteomes" id="UP000190150">
    <property type="component" value="Unassembled WGS sequence"/>
</dbReference>
<protein>
    <recommendedName>
        <fullName evidence="1">DUF5675 domain-containing protein</fullName>
    </recommendedName>
</protein>
<accession>A0A1T5GR20</accession>
<dbReference type="AlphaFoldDB" id="A0A1T5GR20"/>